<protein>
    <submittedName>
        <fullName evidence="2">Uncharacterized protein</fullName>
    </submittedName>
</protein>
<feature type="region of interest" description="Disordered" evidence="1">
    <location>
        <begin position="286"/>
        <end position="309"/>
    </location>
</feature>
<reference evidence="3" key="1">
    <citation type="journal article" date="2021" name="BMC Genomics">
        <title>Chromosome-level genome assembly and manually-curated proteome of model necrotroph Parastagonospora nodorum Sn15 reveals a genome-wide trove of candidate effector homologs, and redundancy of virulence-related functions within an accessory chromosome.</title>
        <authorList>
            <person name="Bertazzoni S."/>
            <person name="Jones D.A.B."/>
            <person name="Phan H.T."/>
            <person name="Tan K.-C."/>
            <person name="Hane J.K."/>
        </authorList>
    </citation>
    <scope>NUCLEOTIDE SEQUENCE [LARGE SCALE GENOMIC DNA]</scope>
    <source>
        <strain evidence="3">SN15 / ATCC MYA-4574 / FGSC 10173)</strain>
    </source>
</reference>
<dbReference type="VEuPathDB" id="FungiDB:JI435_307140"/>
<dbReference type="Proteomes" id="UP000663193">
    <property type="component" value="Chromosome 17"/>
</dbReference>
<evidence type="ECO:0000313" key="3">
    <source>
        <dbReference type="Proteomes" id="UP000663193"/>
    </source>
</evidence>
<keyword evidence="3" id="KW-1185">Reference proteome</keyword>
<accession>A0A7U2FG62</accession>
<evidence type="ECO:0000313" key="2">
    <source>
        <dbReference type="EMBL" id="QRD04664.1"/>
    </source>
</evidence>
<name>A0A7U2FG62_PHANO</name>
<feature type="compositionally biased region" description="Basic and acidic residues" evidence="1">
    <location>
        <begin position="354"/>
        <end position="365"/>
    </location>
</feature>
<sequence length="365" mass="41190">MPGEVRIHRFLSKSGDGNGPEMETSIAEKPVANLQQEQTAREKHRPGVLRQRQRVVTFSEFLHRTSSTMDENKHLADGSLLDGSGVVLSLERQVNDLDASTSALRNDLRTALAALDQLEWIIRAANKNAFQIYSIHLTLRLRLLTMVRSRQRRADRPGRAPFYMHIPLLEAHIAQLQAFDEVLFAPGTNTTSEQIRKSLSEQVHQHPVQQYLTRRAWLQTARNITNASQQASSKLKIRHHLTYAGESKARRSPQPKIRFQRLRQRPANRARIRRHYASRLRVKKYASIRPRQRNSSRRRISTPPHKRAKKELLQTVSSWLGGATSVSKMAGAATRAGRSRPFGSKVFGSGGGEDGEKGGGDEGKN</sequence>
<dbReference type="AlphaFoldDB" id="A0A7U2FG62"/>
<feature type="region of interest" description="Disordered" evidence="1">
    <location>
        <begin position="326"/>
        <end position="365"/>
    </location>
</feature>
<organism evidence="2 3">
    <name type="scientific">Phaeosphaeria nodorum (strain SN15 / ATCC MYA-4574 / FGSC 10173)</name>
    <name type="common">Glume blotch fungus</name>
    <name type="synonym">Parastagonospora nodorum</name>
    <dbReference type="NCBI Taxonomy" id="321614"/>
    <lineage>
        <taxon>Eukaryota</taxon>
        <taxon>Fungi</taxon>
        <taxon>Dikarya</taxon>
        <taxon>Ascomycota</taxon>
        <taxon>Pezizomycotina</taxon>
        <taxon>Dothideomycetes</taxon>
        <taxon>Pleosporomycetidae</taxon>
        <taxon>Pleosporales</taxon>
        <taxon>Pleosporineae</taxon>
        <taxon>Phaeosphaeriaceae</taxon>
        <taxon>Parastagonospora</taxon>
    </lineage>
</organism>
<gene>
    <name evidence="2" type="ORF">JI435_307140</name>
</gene>
<proteinExistence type="predicted"/>
<dbReference type="EMBL" id="CP069039">
    <property type="protein sequence ID" value="QRD04664.1"/>
    <property type="molecule type" value="Genomic_DNA"/>
</dbReference>
<evidence type="ECO:0000256" key="1">
    <source>
        <dbReference type="SAM" id="MobiDB-lite"/>
    </source>
</evidence>